<organism evidence="1 2">
    <name type="scientific">Gomphosphaeria aponina SAG 52.96 = DSM 107014</name>
    <dbReference type="NCBI Taxonomy" id="1521640"/>
    <lineage>
        <taxon>Bacteria</taxon>
        <taxon>Bacillati</taxon>
        <taxon>Cyanobacteriota</taxon>
        <taxon>Cyanophyceae</taxon>
        <taxon>Oscillatoriophycideae</taxon>
        <taxon>Chroococcales</taxon>
        <taxon>Gomphosphaeriaceae</taxon>
        <taxon>Gomphosphaeria</taxon>
    </lineage>
</organism>
<comment type="caution">
    <text evidence="1">The sequence shown here is derived from an EMBL/GenBank/DDBJ whole genome shotgun (WGS) entry which is preliminary data.</text>
</comment>
<dbReference type="EMBL" id="JADQBC010000086">
    <property type="protein sequence ID" value="MBR8828769.1"/>
    <property type="molecule type" value="Genomic_DNA"/>
</dbReference>
<gene>
    <name evidence="1" type="ORF">DSM107014_12855</name>
</gene>
<sequence length="50" mass="5675">MLLFKFIQFYLAAGGNLSTGKGKEVQTLPTELLGEDVIPRFTLKVQRFEE</sequence>
<protein>
    <submittedName>
        <fullName evidence="1">Uncharacterized protein</fullName>
    </submittedName>
</protein>
<reference evidence="1" key="1">
    <citation type="submission" date="2021-02" db="EMBL/GenBank/DDBJ databases">
        <title>Metagenome analyses of Stigonema ocellatum DSM 106950, Chlorogloea purpurea SAG 13.99 and Gomphosphaeria aponina DSM 107014.</title>
        <authorList>
            <person name="Marter P."/>
            <person name="Huang S."/>
        </authorList>
    </citation>
    <scope>NUCLEOTIDE SEQUENCE</scope>
    <source>
        <strain evidence="1">JP213</strain>
    </source>
</reference>
<evidence type="ECO:0000313" key="1">
    <source>
        <dbReference type="EMBL" id="MBR8828769.1"/>
    </source>
</evidence>
<dbReference type="AlphaFoldDB" id="A0A941GS00"/>
<evidence type="ECO:0000313" key="2">
    <source>
        <dbReference type="Proteomes" id="UP000767446"/>
    </source>
</evidence>
<dbReference type="Proteomes" id="UP000767446">
    <property type="component" value="Unassembled WGS sequence"/>
</dbReference>
<accession>A0A941GS00</accession>
<name>A0A941GS00_9CHRO</name>
<proteinExistence type="predicted"/>